<evidence type="ECO:0000256" key="1">
    <source>
        <dbReference type="ARBA" id="ARBA00022833"/>
    </source>
</evidence>
<keyword evidence="1" id="KW-0862">Zinc</keyword>
<proteinExistence type="predicted"/>
<keyword evidence="3" id="KW-0378">Hydrolase</keyword>
<evidence type="ECO:0000313" key="3">
    <source>
        <dbReference type="EMBL" id="GAD13801.1"/>
    </source>
</evidence>
<name>U2WST4_GEOKU</name>
<dbReference type="PANTHER" id="PTHR46018">
    <property type="entry name" value="ZINC PHOSPHODIESTERASE ELAC PROTEIN 1"/>
    <property type="match status" value="1"/>
</dbReference>
<gene>
    <name evidence="3" type="ORF">GBL_2018</name>
</gene>
<evidence type="ECO:0000259" key="2">
    <source>
        <dbReference type="SMART" id="SM00849"/>
    </source>
</evidence>
<reference evidence="4" key="1">
    <citation type="journal article" date="2013" name="Genome">
        <title>Draft Genome Sequence of Geobacillus kaustophilus GBlys, a Lysogenic Strain with Bacteriophage phiOH2.</title>
        <authorList>
            <person name="Doi K."/>
            <person name="Mori K."/>
            <person name="Martono H."/>
            <person name="Nagayoshi Y."/>
            <person name="Fujino Y."/>
            <person name="Tashiro K."/>
            <person name="Kuhara S."/>
            <person name="Ohshima T."/>
        </authorList>
    </citation>
    <scope>NUCLEOTIDE SEQUENCE [LARGE SCALE GENOMIC DNA]</scope>
    <source>
        <strain evidence="4">GBlys</strain>
    </source>
</reference>
<dbReference type="EMBL" id="BASG01000018">
    <property type="protein sequence ID" value="GAD13801.1"/>
    <property type="molecule type" value="Genomic_DNA"/>
</dbReference>
<dbReference type="PANTHER" id="PTHR46018:SF4">
    <property type="entry name" value="METALLO-HYDROLASE YHFI-RELATED"/>
    <property type="match status" value="1"/>
</dbReference>
<organism evidence="3 4">
    <name type="scientific">Geobacillus kaustophilus GBlys</name>
    <dbReference type="NCBI Taxonomy" id="1337888"/>
    <lineage>
        <taxon>Bacteria</taxon>
        <taxon>Bacillati</taxon>
        <taxon>Bacillota</taxon>
        <taxon>Bacilli</taxon>
        <taxon>Bacillales</taxon>
        <taxon>Anoxybacillaceae</taxon>
        <taxon>Geobacillus</taxon>
        <taxon>Geobacillus thermoleovorans group</taxon>
    </lineage>
</organism>
<protein>
    <submittedName>
        <fullName evidence="3">Metal-dependent hydrolase</fullName>
    </submittedName>
</protein>
<dbReference type="Gene3D" id="3.60.15.10">
    <property type="entry name" value="Ribonuclease Z/Hydroxyacylglutathione hydrolase-like"/>
    <property type="match status" value="1"/>
</dbReference>
<dbReference type="SMART" id="SM00849">
    <property type="entry name" value="Lactamase_B"/>
    <property type="match status" value="1"/>
</dbReference>
<dbReference type="AlphaFoldDB" id="U2WST4"/>
<dbReference type="Pfam" id="PF12706">
    <property type="entry name" value="Lactamase_B_2"/>
    <property type="match status" value="1"/>
</dbReference>
<dbReference type="GO" id="GO:0042781">
    <property type="term" value="F:3'-tRNA processing endoribonuclease activity"/>
    <property type="evidence" value="ECO:0007669"/>
    <property type="project" value="TreeGrafter"/>
</dbReference>
<evidence type="ECO:0000313" key="4">
    <source>
        <dbReference type="Proteomes" id="UP000016424"/>
    </source>
</evidence>
<comment type="caution">
    <text evidence="3">The sequence shown here is derived from an EMBL/GenBank/DDBJ whole genome shotgun (WGS) entry which is preliminary data.</text>
</comment>
<feature type="domain" description="Metallo-beta-lactamase" evidence="2">
    <location>
        <begin position="58"/>
        <end position="251"/>
    </location>
</feature>
<dbReference type="InterPro" id="IPR001279">
    <property type="entry name" value="Metallo-B-lactamas"/>
</dbReference>
<dbReference type="SUPFAM" id="SSF56281">
    <property type="entry name" value="Metallo-hydrolase/oxidoreductase"/>
    <property type="match status" value="1"/>
</dbReference>
<dbReference type="CDD" id="cd07716">
    <property type="entry name" value="RNaseZ_short-form-like_MBL-fold"/>
    <property type="match status" value="1"/>
</dbReference>
<accession>U2WST4</accession>
<dbReference type="InterPro" id="IPR036866">
    <property type="entry name" value="RibonucZ/Hydroxyglut_hydro"/>
</dbReference>
<sequence>MYYNTQQNVNRCFKTKINKDEKIGAVVYDEDKTNGRREPKMKVTVIGYWGGFPAANEATSAYLFEHDGFCLLVDCGSGALAKLQNYTAVENLDAVIISHYHYDHIADIGPLQYARLIHKNLGADLPVLPIYGHVEDEAAFSRLTHSGITEGIAYDPNGTLAVGPFSITFMKTVHPVPCYAMRITAGGKTVVYTADSSYIPEFLPFAKGADLLICECNFYAGQNAAPAGHMTSEEAAAIAEGARVGELWLTHLPHVGRHEQLVEEAGRTFRGVIRLAHTGLIWAQ</sequence>
<dbReference type="Proteomes" id="UP000016424">
    <property type="component" value="Unassembled WGS sequence"/>
</dbReference>